<dbReference type="STRING" id="319653.SAMN04487973_10584"/>
<proteinExistence type="predicted"/>
<name>A0A0R2K7F9_9LACO</name>
<dbReference type="Pfam" id="PF13454">
    <property type="entry name" value="NAD_binding_9"/>
    <property type="match status" value="1"/>
</dbReference>
<dbReference type="AlphaFoldDB" id="A0A0R2K7F9"/>
<gene>
    <name evidence="2" type="ORF">IV87_GL001571</name>
    <name evidence="3" type="ORF">SAMN04487973_10584</name>
</gene>
<dbReference type="PANTHER" id="PTHR40254:SF1">
    <property type="entry name" value="BLR0577 PROTEIN"/>
    <property type="match status" value="1"/>
</dbReference>
<evidence type="ECO:0000313" key="5">
    <source>
        <dbReference type="Proteomes" id="UP000182818"/>
    </source>
</evidence>
<evidence type="ECO:0000313" key="2">
    <source>
        <dbReference type="EMBL" id="KRN83132.1"/>
    </source>
</evidence>
<dbReference type="InterPro" id="IPR036188">
    <property type="entry name" value="FAD/NAD-bd_sf"/>
</dbReference>
<dbReference type="SUPFAM" id="SSF51905">
    <property type="entry name" value="FAD/NAD(P)-binding domain"/>
    <property type="match status" value="1"/>
</dbReference>
<dbReference type="Proteomes" id="UP000182818">
    <property type="component" value="Unassembled WGS sequence"/>
</dbReference>
<evidence type="ECO:0000259" key="1">
    <source>
        <dbReference type="Pfam" id="PF13454"/>
    </source>
</evidence>
<evidence type="ECO:0000313" key="4">
    <source>
        <dbReference type="Proteomes" id="UP000051749"/>
    </source>
</evidence>
<dbReference type="EMBL" id="FOGK01000005">
    <property type="protein sequence ID" value="SER37249.1"/>
    <property type="molecule type" value="Genomic_DNA"/>
</dbReference>
<dbReference type="RefSeq" id="WP_057805362.1">
    <property type="nucleotide sequence ID" value="NZ_BJYP01000027.1"/>
</dbReference>
<organism evidence="2 4">
    <name type="scientific">Pediococcus ethanolidurans</name>
    <dbReference type="NCBI Taxonomy" id="319653"/>
    <lineage>
        <taxon>Bacteria</taxon>
        <taxon>Bacillati</taxon>
        <taxon>Bacillota</taxon>
        <taxon>Bacilli</taxon>
        <taxon>Lactobacillales</taxon>
        <taxon>Lactobacillaceae</taxon>
        <taxon>Pediococcus</taxon>
    </lineage>
</organism>
<keyword evidence="5" id="KW-1185">Reference proteome</keyword>
<sequence>MKLALIGAGPRNLMALERLLAWNKRVSAPNLEIHLFDPAGIAGRVWRPDQPHELLMNSLAAKITLFTDHTIEMEGPVIPGPTLLEWARRSGTTFIKENNYKKANYLLNEIAHLTPESYASRGLFGIYQEWFYQQLYAQNSKTVHIVFHKTTVTGIKRLTHHTYELRFDDAAETFDGVSLALGEGMSQLSTHERDLTQFAHAHHLTYLRTGYPAEQDFDKIPAHSHILLRGLGLNFMDAMIMLTQHRGGRFYRNSDDTLTYQASGEEPKIFAGSGRGFPYHARGFDQKVVGETRPLYFLSNQLVAHMIRHQEQMSGQEFLNYIYSDVACTYYTKLVAQKYTGISFHEFEQAFQKDPLSDHVLDSYGIAKDDRLNWDQLAHPEGNVKTADDFKQVMLAYLEQDIAEAKRGNKTGPFASAMDTLRELRTNIRKVITYKLISDEDYAKDILGGFNSFNSFLAVGPPILRLEQLLALIKAGVVEILGPKLQLATEQTHFVTYSELFPEYKVPVTDVIEARLASIDIRISKNPLIQDLLKTGMARPYELHFKDGSTEQLGAMDVTTETAELIDNDGTPVPNVYVWGITTEGRHWLTNGSPIPSVNDVRLRMADTIANQMMTYSE</sequence>
<dbReference type="InterPro" id="IPR038732">
    <property type="entry name" value="HpyO/CreE_NAD-binding"/>
</dbReference>
<dbReference type="PANTHER" id="PTHR40254">
    <property type="entry name" value="BLR0577 PROTEIN"/>
    <property type="match status" value="1"/>
</dbReference>
<dbReference type="PATRIC" id="fig|319653.3.peg.1596"/>
<comment type="caution">
    <text evidence="2">The sequence shown here is derived from an EMBL/GenBank/DDBJ whole genome shotgun (WGS) entry which is preliminary data.</text>
</comment>
<reference evidence="3 5" key="2">
    <citation type="submission" date="2016-10" db="EMBL/GenBank/DDBJ databases">
        <authorList>
            <person name="Varghese N."/>
            <person name="Submissions S."/>
        </authorList>
    </citation>
    <scope>NUCLEOTIDE SEQUENCE [LARGE SCALE GENOMIC DNA]</scope>
    <source>
        <strain evidence="3 5">CGMCC 1.3889</strain>
    </source>
</reference>
<dbReference type="OrthoDB" id="6309046at2"/>
<dbReference type="InterPro" id="IPR052189">
    <property type="entry name" value="L-asp_N-monooxygenase_NS-form"/>
</dbReference>
<dbReference type="GeneID" id="76043011"/>
<accession>A0A0R2K7F9</accession>
<reference evidence="2 4" key="1">
    <citation type="journal article" date="2015" name="Genome Announc.">
        <title>Expanding the biotechnology potential of lactobacilli through comparative genomics of 213 strains and associated genera.</title>
        <authorList>
            <person name="Sun Z."/>
            <person name="Harris H.M."/>
            <person name="McCann A."/>
            <person name="Guo C."/>
            <person name="Argimon S."/>
            <person name="Zhang W."/>
            <person name="Yang X."/>
            <person name="Jeffery I.B."/>
            <person name="Cooney J.C."/>
            <person name="Kagawa T.F."/>
            <person name="Liu W."/>
            <person name="Song Y."/>
            <person name="Salvetti E."/>
            <person name="Wrobel A."/>
            <person name="Rasinkangas P."/>
            <person name="Parkhill J."/>
            <person name="Rea M.C."/>
            <person name="O'Sullivan O."/>
            <person name="Ritari J."/>
            <person name="Douillard F.P."/>
            <person name="Paul Ross R."/>
            <person name="Yang R."/>
            <person name="Briner A.E."/>
            <person name="Felis G.E."/>
            <person name="de Vos W.M."/>
            <person name="Barrangou R."/>
            <person name="Klaenhammer T.R."/>
            <person name="Caufield P.W."/>
            <person name="Cui Y."/>
            <person name="Zhang H."/>
            <person name="O'Toole P.W."/>
        </authorList>
    </citation>
    <scope>NUCLEOTIDE SEQUENCE [LARGE SCALE GENOMIC DNA]</scope>
    <source>
        <strain evidence="2 4">DSM 22301</strain>
    </source>
</reference>
<dbReference type="Proteomes" id="UP000051749">
    <property type="component" value="Unassembled WGS sequence"/>
</dbReference>
<dbReference type="EMBL" id="JQBY01000004">
    <property type="protein sequence ID" value="KRN83132.1"/>
    <property type="molecule type" value="Genomic_DNA"/>
</dbReference>
<evidence type="ECO:0000313" key="3">
    <source>
        <dbReference type="EMBL" id="SER37249.1"/>
    </source>
</evidence>
<protein>
    <submittedName>
        <fullName evidence="2">FAD(NAD)-dependent oxidoreductase</fullName>
    </submittedName>
    <submittedName>
        <fullName evidence="3">FAD-NAD(P)-binding</fullName>
    </submittedName>
</protein>
<feature type="domain" description="FAD-dependent urate hydroxylase HpyO/Asp monooxygenase CreE-like FAD/NAD(P)-binding" evidence="1">
    <location>
        <begin position="4"/>
        <end position="183"/>
    </location>
</feature>